<name>A0A8H7ER90_9FUNG</name>
<evidence type="ECO:0000256" key="1">
    <source>
        <dbReference type="SAM" id="Coils"/>
    </source>
</evidence>
<reference evidence="2" key="1">
    <citation type="submission" date="2020-01" db="EMBL/GenBank/DDBJ databases">
        <title>Genome Sequencing of Three Apophysomyces-Like Fungal Strains Confirms a Novel Fungal Genus in the Mucoromycota with divergent Burkholderia-like Endosymbiotic Bacteria.</title>
        <authorList>
            <person name="Stajich J.E."/>
            <person name="Macias A.M."/>
            <person name="Carter-House D."/>
            <person name="Lovett B."/>
            <person name="Kasson L.R."/>
            <person name="Berry K."/>
            <person name="Grigoriev I."/>
            <person name="Chang Y."/>
            <person name="Spatafora J."/>
            <person name="Kasson M.T."/>
        </authorList>
    </citation>
    <scope>NUCLEOTIDE SEQUENCE</scope>
    <source>
        <strain evidence="2">NRRL A-21654</strain>
    </source>
</reference>
<dbReference type="OrthoDB" id="289038at2759"/>
<proteinExistence type="predicted"/>
<dbReference type="Gene3D" id="2.60.210.10">
    <property type="entry name" value="Apoptosis, Tumor Necrosis Factor Receptor Associated Protein 2, Chain A"/>
    <property type="match status" value="1"/>
</dbReference>
<dbReference type="InterPro" id="IPR008974">
    <property type="entry name" value="TRAF-like"/>
</dbReference>
<organism evidence="2 3">
    <name type="scientific">Apophysomyces ossiformis</name>
    <dbReference type="NCBI Taxonomy" id="679940"/>
    <lineage>
        <taxon>Eukaryota</taxon>
        <taxon>Fungi</taxon>
        <taxon>Fungi incertae sedis</taxon>
        <taxon>Mucoromycota</taxon>
        <taxon>Mucoromycotina</taxon>
        <taxon>Mucoromycetes</taxon>
        <taxon>Mucorales</taxon>
        <taxon>Mucorineae</taxon>
        <taxon>Mucoraceae</taxon>
        <taxon>Apophysomyces</taxon>
    </lineage>
</organism>
<sequence>MQDVLKRRLSQAKERIEQKTVKEQIYKITMFLIEDMLRECNEHLDYIKSASGIVQEDKETILAKFNEVKIDLMECQNNYNFKVQQAKIEHLSRSLSIKSEKCRGLEAKLSFLEEQLSEKHNNRQDIFLSVPLIIEAHVTGHPDNVCCFPFDKGYTCYEQLHKKIQEKFGLERFSIVIREESRDDRCGKQWTEEDYKNAIETVYNEQTSDASFHVISIDVIDIMEEPDYSDTLEAIRLSIGVDTEEAKSLAEQSKGTSHGFSDLGDLDFPLTTIDREVRLQEQKKENHSSYFTTGPPPTSISLDWEGESEGMNNLTCYLNRKDTDISRYADAEFVLIMSNPKNPTQHHCGRKLFYQFGSGYYKGYEPFFPPYYSYANDKGENRFIENGQCVISAYLRVVQDPSDLT</sequence>
<dbReference type="AlphaFoldDB" id="A0A8H7ER90"/>
<evidence type="ECO:0000313" key="2">
    <source>
        <dbReference type="EMBL" id="KAF7728453.1"/>
    </source>
</evidence>
<dbReference type="EMBL" id="JABAYA010000037">
    <property type="protein sequence ID" value="KAF7728453.1"/>
    <property type="molecule type" value="Genomic_DNA"/>
</dbReference>
<keyword evidence="1" id="KW-0175">Coiled coil</keyword>
<comment type="caution">
    <text evidence="2">The sequence shown here is derived from an EMBL/GenBank/DDBJ whole genome shotgun (WGS) entry which is preliminary data.</text>
</comment>
<accession>A0A8H7ER90</accession>
<dbReference type="Proteomes" id="UP000605846">
    <property type="component" value="Unassembled WGS sequence"/>
</dbReference>
<gene>
    <name evidence="2" type="ORF">EC973_006133</name>
</gene>
<keyword evidence="3" id="KW-1185">Reference proteome</keyword>
<feature type="coiled-coil region" evidence="1">
    <location>
        <begin position="95"/>
        <end position="122"/>
    </location>
</feature>
<evidence type="ECO:0000313" key="3">
    <source>
        <dbReference type="Proteomes" id="UP000605846"/>
    </source>
</evidence>
<protein>
    <submittedName>
        <fullName evidence="2">Uncharacterized protein</fullName>
    </submittedName>
</protein>